<dbReference type="AlphaFoldDB" id="F9S2Y1"/>
<keyword evidence="4" id="KW-1185">Reference proteome</keyword>
<dbReference type="InterPro" id="IPR008593">
    <property type="entry name" value="Dam_MeTrfase"/>
</dbReference>
<comment type="caution">
    <text evidence="3">The sequence shown here is derived from an EMBL/GenBank/DDBJ whole genome shotgun (WGS) entry which is preliminary data.</text>
</comment>
<proteinExistence type="predicted"/>
<protein>
    <submittedName>
        <fullName evidence="3">Putative phage N-6-adenine-methyltransferase</fullName>
    </submittedName>
</protein>
<dbReference type="RefSeq" id="WP_006712437.1">
    <property type="nucleotide sequence ID" value="NZ_AFWF01000159.1"/>
</dbReference>
<dbReference type="GO" id="GO:0032259">
    <property type="term" value="P:methylation"/>
    <property type="evidence" value="ECO:0007669"/>
    <property type="project" value="UniProtKB-KW"/>
</dbReference>
<dbReference type="Pfam" id="PF05869">
    <property type="entry name" value="Dam"/>
    <property type="match status" value="1"/>
</dbReference>
<dbReference type="GO" id="GO:0009007">
    <property type="term" value="F:site-specific DNA-methyltransferase (adenine-specific) activity"/>
    <property type="evidence" value="ECO:0007669"/>
    <property type="project" value="InterPro"/>
</dbReference>
<keyword evidence="2 3" id="KW-0808">Transferase</keyword>
<name>F9S2Y1_9VIBR</name>
<evidence type="ECO:0000313" key="4">
    <source>
        <dbReference type="Proteomes" id="UP000004605"/>
    </source>
</evidence>
<evidence type="ECO:0000256" key="2">
    <source>
        <dbReference type="ARBA" id="ARBA00022679"/>
    </source>
</evidence>
<gene>
    <name evidence="3" type="ORF">VII00023_15021</name>
</gene>
<evidence type="ECO:0000256" key="1">
    <source>
        <dbReference type="ARBA" id="ARBA00022603"/>
    </source>
</evidence>
<sequence>MNSPQQVIYRSEHSELHQEDVFKTYQVNVARGPLVSEALHLLHSVFTQADKQFERMMLVPIRLKMPANFDGCRVSFVDEWFGYVFNHLTKMSTPQDELHDLWKQIVTKGIHVIWRPDDRSEGQYQISVNLLIDTSDKLSCEAYSYFITAFQQAIVRAYAKSLETNIEFASKQCLFPTLHPILVGKESAEYQHHIKGHFYLLSGLARLPEALLEDSCPCLATFQRKLGDSVGNNIDVMYSSARTGEKQQDRWQTPAEIFRQLNDEFHFTLDAAAEPSTALCSNYFTEQDDALAKNWGSHVVYCNPPYSKLREFARKAYEASLTGATVVMLVPARTDTQAFHHYLSKGEVRFIKGRLKFLQAGEAQNTAPFPSMICVLGAGVERKMITVLQDSLHNAVV</sequence>
<dbReference type="Proteomes" id="UP000004605">
    <property type="component" value="Unassembled WGS sequence"/>
</dbReference>
<evidence type="ECO:0000313" key="3">
    <source>
        <dbReference type="EMBL" id="EGU38804.1"/>
    </source>
</evidence>
<accession>F9S2Y1</accession>
<dbReference type="InterPro" id="IPR002052">
    <property type="entry name" value="DNA_methylase_N6_adenine_CS"/>
</dbReference>
<keyword evidence="1 3" id="KW-0489">Methyltransferase</keyword>
<reference evidence="3 4" key="1">
    <citation type="journal article" date="2012" name="Int. J. Syst. Evol. Microbiol.">
        <title>Vibrio caribbeanicus sp. nov., isolated from the marine sponge Scleritoderma cyanea.</title>
        <authorList>
            <person name="Hoffmann M."/>
            <person name="Monday S.R."/>
            <person name="Allard M.W."/>
            <person name="Strain E.A."/>
            <person name="Whittaker P."/>
            <person name="Naum M."/>
            <person name="McCarthy P.J."/>
            <person name="Lopez J.V."/>
            <person name="Fischer M."/>
            <person name="Brown E.W."/>
        </authorList>
    </citation>
    <scope>NUCLEOTIDE SEQUENCE [LARGE SCALE GENOMIC DNA]</scope>
    <source>
        <strain evidence="3 4">ATCC 700023</strain>
    </source>
</reference>
<dbReference type="GO" id="GO:0003677">
    <property type="term" value="F:DNA binding"/>
    <property type="evidence" value="ECO:0007669"/>
    <property type="project" value="InterPro"/>
</dbReference>
<dbReference type="EMBL" id="AFWF01000159">
    <property type="protein sequence ID" value="EGU38804.1"/>
    <property type="molecule type" value="Genomic_DNA"/>
</dbReference>
<dbReference type="GO" id="GO:0009307">
    <property type="term" value="P:DNA restriction-modification system"/>
    <property type="evidence" value="ECO:0007669"/>
    <property type="project" value="InterPro"/>
</dbReference>
<organism evidence="3 4">
    <name type="scientific">Vibrio ichthyoenteri ATCC 700023</name>
    <dbReference type="NCBI Taxonomy" id="870968"/>
    <lineage>
        <taxon>Bacteria</taxon>
        <taxon>Pseudomonadati</taxon>
        <taxon>Pseudomonadota</taxon>
        <taxon>Gammaproteobacteria</taxon>
        <taxon>Vibrionales</taxon>
        <taxon>Vibrionaceae</taxon>
        <taxon>Vibrio</taxon>
    </lineage>
</organism>
<dbReference type="PROSITE" id="PS00092">
    <property type="entry name" value="N6_MTASE"/>
    <property type="match status" value="1"/>
</dbReference>
<dbReference type="NCBIfam" id="TIGR01712">
    <property type="entry name" value="phage_N6A_met"/>
    <property type="match status" value="1"/>
</dbReference>